<dbReference type="Pfam" id="PF03372">
    <property type="entry name" value="Exo_endo_phos"/>
    <property type="match status" value="1"/>
</dbReference>
<dbReference type="InterPro" id="IPR005135">
    <property type="entry name" value="Endo/exonuclease/phosphatase"/>
</dbReference>
<gene>
    <name evidence="3" type="ORF">C9374_009069</name>
</gene>
<feature type="compositionally biased region" description="Low complexity" evidence="1">
    <location>
        <begin position="20"/>
        <end position="36"/>
    </location>
</feature>
<dbReference type="InterPro" id="IPR036691">
    <property type="entry name" value="Endo/exonu/phosph_ase_sf"/>
</dbReference>
<feature type="region of interest" description="Disordered" evidence="1">
    <location>
        <begin position="298"/>
        <end position="320"/>
    </location>
</feature>
<comment type="caution">
    <text evidence="3">The sequence shown here is derived from an EMBL/GenBank/DDBJ whole genome shotgun (WGS) entry which is preliminary data.</text>
</comment>
<reference evidence="3 4" key="1">
    <citation type="journal article" date="2018" name="BMC Genomics">
        <title>The genome of Naegleria lovaniensis, the basis for a comparative approach to unravel pathogenicity factors of the human pathogenic amoeba N. fowleri.</title>
        <authorList>
            <person name="Liechti N."/>
            <person name="Schurch N."/>
            <person name="Bruggmann R."/>
            <person name="Wittwer M."/>
        </authorList>
    </citation>
    <scope>NUCLEOTIDE SEQUENCE [LARGE SCALE GENOMIC DNA]</scope>
    <source>
        <strain evidence="3 4">ATCC 30569</strain>
    </source>
</reference>
<dbReference type="GO" id="GO:0000175">
    <property type="term" value="F:3'-5'-RNA exonuclease activity"/>
    <property type="evidence" value="ECO:0007669"/>
    <property type="project" value="TreeGrafter"/>
</dbReference>
<name>A0AA88GFG6_NAELO</name>
<feature type="domain" description="Endonuclease/exonuclease/phosphatase" evidence="2">
    <location>
        <begin position="103"/>
        <end position="419"/>
    </location>
</feature>
<keyword evidence="4" id="KW-1185">Reference proteome</keyword>
<dbReference type="RefSeq" id="XP_044544815.1">
    <property type="nucleotide sequence ID" value="XM_044699215.1"/>
</dbReference>
<accession>A0AA88GFG6</accession>
<sequence>MGNNPPNGHIGTLPPKNASKHQSLSASSSTPNNPTTLHLNLVVNGNMLGMSNNSSPIAPGYNTKSSQEAVNEESLESQTMNIPNEITVMSFSIRRDSVFDGIDQWKNRKETITNIILESKADIIAIQDGLQHQILDLFTLLNERQERSQYLWFGLGQNYNHNTNEYSGEYITIFYNAEKIELLDQGCFWYSYTPSTKGSRSWDAVAPRLCTWCKFRNIKSSSKRNSFHVFNTHWDIGVEARRNSAYLIREYIENLTCDKDEENQIVQRPCIVMGNLNCLPDSNAVHLLSTGVDLGAKNMDDSNSDDDTASDGSNCDSDDEEESFKLISVDPAHHPTFVGLNGNGSSSRYTALNSDTTNSTTTTTTTSDTNVSLDSLSYPQKIQGKCTDYIFVSPNIQVLDFRAITEVQCKNTGRNASDHLPIMAALLV</sequence>
<protein>
    <recommendedName>
        <fullName evidence="2">Endonuclease/exonuclease/phosphatase domain-containing protein</fullName>
    </recommendedName>
</protein>
<evidence type="ECO:0000259" key="2">
    <source>
        <dbReference type="Pfam" id="PF03372"/>
    </source>
</evidence>
<dbReference type="PANTHER" id="PTHR12121">
    <property type="entry name" value="CARBON CATABOLITE REPRESSOR PROTEIN 4"/>
    <property type="match status" value="1"/>
</dbReference>
<dbReference type="SUPFAM" id="SSF56219">
    <property type="entry name" value="DNase I-like"/>
    <property type="match status" value="1"/>
</dbReference>
<dbReference type="InterPro" id="IPR050410">
    <property type="entry name" value="CCR4/nocturin_mRNA_transcr"/>
</dbReference>
<evidence type="ECO:0000313" key="3">
    <source>
        <dbReference type="EMBL" id="KAG2377553.1"/>
    </source>
</evidence>
<proteinExistence type="predicted"/>
<dbReference type="Proteomes" id="UP000816034">
    <property type="component" value="Unassembled WGS sequence"/>
</dbReference>
<evidence type="ECO:0000313" key="4">
    <source>
        <dbReference type="Proteomes" id="UP000816034"/>
    </source>
</evidence>
<feature type="region of interest" description="Disordered" evidence="1">
    <location>
        <begin position="1"/>
        <end position="36"/>
    </location>
</feature>
<dbReference type="EMBL" id="PYSW02000037">
    <property type="protein sequence ID" value="KAG2377553.1"/>
    <property type="molecule type" value="Genomic_DNA"/>
</dbReference>
<organism evidence="3 4">
    <name type="scientific">Naegleria lovaniensis</name>
    <name type="common">Amoeba</name>
    <dbReference type="NCBI Taxonomy" id="51637"/>
    <lineage>
        <taxon>Eukaryota</taxon>
        <taxon>Discoba</taxon>
        <taxon>Heterolobosea</taxon>
        <taxon>Tetramitia</taxon>
        <taxon>Eutetramitia</taxon>
        <taxon>Vahlkampfiidae</taxon>
        <taxon>Naegleria</taxon>
    </lineage>
</organism>
<dbReference type="AlphaFoldDB" id="A0AA88GFG6"/>
<evidence type="ECO:0000256" key="1">
    <source>
        <dbReference type="SAM" id="MobiDB-lite"/>
    </source>
</evidence>
<dbReference type="PANTHER" id="PTHR12121:SF36">
    <property type="entry name" value="ENDONUCLEASE_EXONUCLEASE_PHOSPHATASE DOMAIN-CONTAINING PROTEIN"/>
    <property type="match status" value="1"/>
</dbReference>
<dbReference type="GeneID" id="68101523"/>
<dbReference type="Gene3D" id="3.60.10.10">
    <property type="entry name" value="Endonuclease/exonuclease/phosphatase"/>
    <property type="match status" value="2"/>
</dbReference>